<organism evidence="8 9">
    <name type="scientific">Trichostrongylus colubriformis</name>
    <name type="common">Black scour worm</name>
    <dbReference type="NCBI Taxonomy" id="6319"/>
    <lineage>
        <taxon>Eukaryota</taxon>
        <taxon>Metazoa</taxon>
        <taxon>Ecdysozoa</taxon>
        <taxon>Nematoda</taxon>
        <taxon>Chromadorea</taxon>
        <taxon>Rhabditida</taxon>
        <taxon>Rhabditina</taxon>
        <taxon>Rhabditomorpha</taxon>
        <taxon>Strongyloidea</taxon>
        <taxon>Trichostrongylidae</taxon>
        <taxon>Trichostrongylus</taxon>
    </lineage>
</organism>
<comment type="similarity">
    <text evidence="2">Belongs to the CDI family.</text>
</comment>
<evidence type="ECO:0000313" key="9">
    <source>
        <dbReference type="Proteomes" id="UP001331761"/>
    </source>
</evidence>
<dbReference type="GO" id="GO:0005634">
    <property type="term" value="C:nucleus"/>
    <property type="evidence" value="ECO:0007669"/>
    <property type="project" value="UniProtKB-SubCell"/>
</dbReference>
<dbReference type="GO" id="GO:0004861">
    <property type="term" value="F:cyclin-dependent protein serine/threonine kinase inhibitor activity"/>
    <property type="evidence" value="ECO:0007669"/>
    <property type="project" value="InterPro"/>
</dbReference>
<dbReference type="EMBL" id="WIXE01025206">
    <property type="protein sequence ID" value="KAK5964914.1"/>
    <property type="molecule type" value="Genomic_DNA"/>
</dbReference>
<dbReference type="AlphaFoldDB" id="A0AAN8EWJ0"/>
<dbReference type="Gene3D" id="4.10.365.10">
    <property type="entry name" value="p27"/>
    <property type="match status" value="1"/>
</dbReference>
<accession>A0AAN8EWJ0</accession>
<keyword evidence="5" id="KW-0131">Cell cycle</keyword>
<dbReference type="PANTHER" id="PTHR10265">
    <property type="entry name" value="CYCLIN-DEPENDENT KINASE INHIBITOR 1"/>
    <property type="match status" value="1"/>
</dbReference>
<dbReference type="PANTHER" id="PTHR10265:SF45">
    <property type="entry name" value="DACAPO"/>
    <property type="match status" value="1"/>
</dbReference>
<feature type="compositionally biased region" description="Basic and acidic residues" evidence="6">
    <location>
        <begin position="75"/>
        <end position="85"/>
    </location>
</feature>
<gene>
    <name evidence="8" type="ORF">GCK32_016760</name>
</gene>
<evidence type="ECO:0000313" key="8">
    <source>
        <dbReference type="EMBL" id="KAK5964914.1"/>
    </source>
</evidence>
<sequence length="202" mass="22438">QVEKWLSDATEKQLKNGQEKWNYDFKLDKPISGDIEYEVVPVHKVPSVYKPAAYGKKKARRVAEFDPNIPSASSEEAKSEPDVVAHRPLTRSCTKQQDDNNIESSRSLKQAKLTNYLKVRKRRSHDRHAPKNGKTSLKSLQSAAPSSPFRFAADVESGDVSDSATSASCSPPKSPRKRPAQKSSTLTSPRLPKLRSHAGTNQ</sequence>
<evidence type="ECO:0000256" key="1">
    <source>
        <dbReference type="ARBA" id="ARBA00004123"/>
    </source>
</evidence>
<keyword evidence="4" id="KW-0539">Nucleus</keyword>
<evidence type="ECO:0000256" key="5">
    <source>
        <dbReference type="ARBA" id="ARBA00023306"/>
    </source>
</evidence>
<feature type="compositionally biased region" description="Basic residues" evidence="6">
    <location>
        <begin position="118"/>
        <end position="131"/>
    </location>
</feature>
<feature type="non-terminal residue" evidence="8">
    <location>
        <position position="1"/>
    </location>
</feature>
<evidence type="ECO:0000256" key="6">
    <source>
        <dbReference type="SAM" id="MobiDB-lite"/>
    </source>
</evidence>
<feature type="region of interest" description="Disordered" evidence="6">
    <location>
        <begin position="54"/>
        <end position="202"/>
    </location>
</feature>
<evidence type="ECO:0000256" key="3">
    <source>
        <dbReference type="ARBA" id="ARBA00023013"/>
    </source>
</evidence>
<dbReference type="Pfam" id="PF02234">
    <property type="entry name" value="CDI"/>
    <property type="match status" value="1"/>
</dbReference>
<protein>
    <submittedName>
        <fullName evidence="8">Cyclin-dependent kinase inhibitor</fullName>
    </submittedName>
</protein>
<keyword evidence="9" id="KW-1185">Reference proteome</keyword>
<evidence type="ECO:0000256" key="2">
    <source>
        <dbReference type="ARBA" id="ARBA00006726"/>
    </source>
</evidence>
<dbReference type="GO" id="GO:0051726">
    <property type="term" value="P:regulation of cell cycle"/>
    <property type="evidence" value="ECO:0007669"/>
    <property type="project" value="InterPro"/>
</dbReference>
<comment type="subcellular location">
    <subcellularLocation>
        <location evidence="1">Nucleus</location>
    </subcellularLocation>
</comment>
<dbReference type="InterPro" id="IPR003175">
    <property type="entry name" value="CDI_dom"/>
</dbReference>
<proteinExistence type="inferred from homology"/>
<name>A0AAN8EWJ0_TRICO</name>
<evidence type="ECO:0000256" key="4">
    <source>
        <dbReference type="ARBA" id="ARBA00023242"/>
    </source>
</evidence>
<dbReference type="InterPro" id="IPR044898">
    <property type="entry name" value="CDI_dom_sf"/>
</dbReference>
<keyword evidence="3 8" id="KW-0649">Protein kinase inhibitor</keyword>
<feature type="compositionally biased region" description="Low complexity" evidence="6">
    <location>
        <begin position="142"/>
        <end position="152"/>
    </location>
</feature>
<feature type="domain" description="Cyclin-dependent kinase inhibitor" evidence="7">
    <location>
        <begin position="1"/>
        <end position="40"/>
    </location>
</feature>
<dbReference type="Proteomes" id="UP001331761">
    <property type="component" value="Unassembled WGS sequence"/>
</dbReference>
<reference evidence="8 9" key="1">
    <citation type="submission" date="2019-10" db="EMBL/GenBank/DDBJ databases">
        <title>Assembly and Annotation for the nematode Trichostrongylus colubriformis.</title>
        <authorList>
            <person name="Martin J."/>
        </authorList>
    </citation>
    <scope>NUCLEOTIDE SEQUENCE [LARGE SCALE GENOMIC DNA]</scope>
    <source>
        <strain evidence="8">G859</strain>
        <tissue evidence="8">Whole worm</tissue>
    </source>
</reference>
<comment type="caution">
    <text evidence="8">The sequence shown here is derived from an EMBL/GenBank/DDBJ whole genome shotgun (WGS) entry which is preliminary data.</text>
</comment>
<evidence type="ECO:0000259" key="7">
    <source>
        <dbReference type="Pfam" id="PF02234"/>
    </source>
</evidence>